<accession>A0ABP6PBV3</accession>
<sequence length="132" mass="14766">MTGDPPRSSLLLARAGVDLAVRVLPDWHDRLRYRAEFLAELHGLSTAAQLRYTAGVLSQTFALRAALGASPTRAEEDAMSMTRTTFYWRCRVLRVHAWGSRSTEDGGRYLVCRRCGRDKGEARWGPDNTIGL</sequence>
<evidence type="ECO:0000313" key="2">
    <source>
        <dbReference type="Proteomes" id="UP001499924"/>
    </source>
</evidence>
<proteinExistence type="predicted"/>
<name>A0ABP6PBV3_9ACTN</name>
<comment type="caution">
    <text evidence="1">The sequence shown here is derived from an EMBL/GenBank/DDBJ whole genome shotgun (WGS) entry which is preliminary data.</text>
</comment>
<protein>
    <submittedName>
        <fullName evidence="1">Uncharacterized protein</fullName>
    </submittedName>
</protein>
<reference evidence="2" key="1">
    <citation type="journal article" date="2019" name="Int. J. Syst. Evol. Microbiol.">
        <title>The Global Catalogue of Microorganisms (GCM) 10K type strain sequencing project: providing services to taxonomists for standard genome sequencing and annotation.</title>
        <authorList>
            <consortium name="The Broad Institute Genomics Platform"/>
            <consortium name="The Broad Institute Genome Sequencing Center for Infectious Disease"/>
            <person name="Wu L."/>
            <person name="Ma J."/>
        </authorList>
    </citation>
    <scope>NUCLEOTIDE SEQUENCE [LARGE SCALE GENOMIC DNA]</scope>
    <source>
        <strain evidence="2">JCM 15614</strain>
    </source>
</reference>
<gene>
    <name evidence="1" type="ORF">GCM10010531_29560</name>
</gene>
<dbReference type="EMBL" id="BAAAVV010000006">
    <property type="protein sequence ID" value="GAA3174057.1"/>
    <property type="molecule type" value="Genomic_DNA"/>
</dbReference>
<organism evidence="1 2">
    <name type="scientific">Blastococcus jejuensis</name>
    <dbReference type="NCBI Taxonomy" id="351224"/>
    <lineage>
        <taxon>Bacteria</taxon>
        <taxon>Bacillati</taxon>
        <taxon>Actinomycetota</taxon>
        <taxon>Actinomycetes</taxon>
        <taxon>Geodermatophilales</taxon>
        <taxon>Geodermatophilaceae</taxon>
        <taxon>Blastococcus</taxon>
    </lineage>
</organism>
<keyword evidence="2" id="KW-1185">Reference proteome</keyword>
<dbReference type="Proteomes" id="UP001499924">
    <property type="component" value="Unassembled WGS sequence"/>
</dbReference>
<evidence type="ECO:0000313" key="1">
    <source>
        <dbReference type="EMBL" id="GAA3174057.1"/>
    </source>
</evidence>